<evidence type="ECO:0000256" key="5">
    <source>
        <dbReference type="SAM" id="MobiDB-lite"/>
    </source>
</evidence>
<feature type="compositionally biased region" description="Basic and acidic residues" evidence="5">
    <location>
        <begin position="167"/>
        <end position="206"/>
    </location>
</feature>
<feature type="coiled-coil region" evidence="4">
    <location>
        <begin position="7"/>
        <end position="41"/>
    </location>
</feature>
<feature type="compositionally biased region" description="Basic residues" evidence="5">
    <location>
        <begin position="473"/>
        <end position="482"/>
    </location>
</feature>
<accession>A0AAN7YUF8</accession>
<keyword evidence="7" id="KW-1185">Reference proteome</keyword>
<dbReference type="InterPro" id="IPR052255">
    <property type="entry name" value="RNA_pol_II_subunit5-mediator"/>
</dbReference>
<dbReference type="InterPro" id="IPR004127">
    <property type="entry name" value="Prefoldin_subunit_alpha"/>
</dbReference>
<comment type="subcellular location">
    <subcellularLocation>
        <location evidence="1">Nucleus</location>
    </subcellularLocation>
</comment>
<reference evidence="6 7" key="1">
    <citation type="submission" date="2023-11" db="EMBL/GenBank/DDBJ databases">
        <title>Dfirmibasis_genome.</title>
        <authorList>
            <person name="Edelbroek B."/>
            <person name="Kjellin J."/>
            <person name="Jerlstrom-Hultqvist J."/>
            <person name="Soderbom F."/>
        </authorList>
    </citation>
    <scope>NUCLEOTIDE SEQUENCE [LARGE SCALE GENOMIC DNA]</scope>
    <source>
        <strain evidence="6 7">TNS-C-14</strain>
    </source>
</reference>
<name>A0AAN7YUF8_9MYCE</name>
<evidence type="ECO:0000256" key="1">
    <source>
        <dbReference type="ARBA" id="ARBA00004123"/>
    </source>
</evidence>
<comment type="caution">
    <text evidence="6">The sequence shown here is derived from an EMBL/GenBank/DDBJ whole genome shotgun (WGS) entry which is preliminary data.</text>
</comment>
<proteinExistence type="inferred from homology"/>
<dbReference type="Proteomes" id="UP001344447">
    <property type="component" value="Unassembled WGS sequence"/>
</dbReference>
<keyword evidence="4" id="KW-0175">Coiled coil</keyword>
<comment type="similarity">
    <text evidence="3">Belongs to the RNA polymerase II subunit 5-mediating protein family.</text>
</comment>
<feature type="compositionally biased region" description="Basic and acidic residues" evidence="5">
    <location>
        <begin position="330"/>
        <end position="345"/>
    </location>
</feature>
<feature type="compositionally biased region" description="Low complexity" evidence="5">
    <location>
        <begin position="157"/>
        <end position="166"/>
    </location>
</feature>
<feature type="compositionally biased region" description="Basic and acidic residues" evidence="5">
    <location>
        <begin position="213"/>
        <end position="222"/>
    </location>
</feature>
<feature type="compositionally biased region" description="Acidic residues" evidence="5">
    <location>
        <begin position="225"/>
        <end position="264"/>
    </location>
</feature>
<sequence length="482" mass="56410">MSSQEVFKKYEQKIEEYQHHIEDLKSNKNDYKELIDTLRHLPDTLQPKIMVPMGKLAFFEGNLKNTNEILILLGDNYFAKRSSKQTIDIIERRDKDIDTSISDLKEQIKVIKQRISMTTDISKVLHEKEYDNIVEIKEEYNSDEEREKEKKRKQKPPKSTTSTTTTSKDKPKTEEEKNKTKEMEEEFNKMLKRLSILEEKESKMGDDYDEEEFTKKFGKKLDITGSDEEYGDDEYNNGNNGDDEDDYDDEDNDYYQEEGFEEEEKPQNSNYKYGDDGEDDDDEGDEIIEYYDENGNIVDINDPSVEYIQDDDDDDDNNEEDEELNENELEEIKDFHMDKKGQDLSEKEVKELTDFYHSKQKKRISYIDAPQPPTPEATTAITPKSILKTNSSGNLMTTTATTPKSYSEEDENDIRRYIKNLEKQDKFENQKTISVPNPPKDVAFSGDIVEKQTDLFPFDEIPKPTPPSNAKQSRFKSSRQNK</sequence>
<organism evidence="6 7">
    <name type="scientific">Dictyostelium firmibasis</name>
    <dbReference type="NCBI Taxonomy" id="79012"/>
    <lineage>
        <taxon>Eukaryota</taxon>
        <taxon>Amoebozoa</taxon>
        <taxon>Evosea</taxon>
        <taxon>Eumycetozoa</taxon>
        <taxon>Dictyostelia</taxon>
        <taxon>Dictyosteliales</taxon>
        <taxon>Dictyosteliaceae</taxon>
        <taxon>Dictyostelium</taxon>
    </lineage>
</organism>
<feature type="compositionally biased region" description="Acidic residues" evidence="5">
    <location>
        <begin position="308"/>
        <end position="329"/>
    </location>
</feature>
<evidence type="ECO:0000313" key="7">
    <source>
        <dbReference type="Proteomes" id="UP001344447"/>
    </source>
</evidence>
<dbReference type="GO" id="GO:0003714">
    <property type="term" value="F:transcription corepressor activity"/>
    <property type="evidence" value="ECO:0007669"/>
    <property type="project" value="TreeGrafter"/>
</dbReference>
<dbReference type="GO" id="GO:0005634">
    <property type="term" value="C:nucleus"/>
    <property type="evidence" value="ECO:0007669"/>
    <property type="project" value="UniProtKB-SubCell"/>
</dbReference>
<feature type="compositionally biased region" description="Acidic residues" evidence="5">
    <location>
        <begin position="276"/>
        <end position="292"/>
    </location>
</feature>
<feature type="compositionally biased region" description="Polar residues" evidence="5">
    <location>
        <begin position="387"/>
        <end position="405"/>
    </location>
</feature>
<dbReference type="SUPFAM" id="SSF46579">
    <property type="entry name" value="Prefoldin"/>
    <property type="match status" value="1"/>
</dbReference>
<gene>
    <name evidence="6" type="ORF">RB653_008957</name>
</gene>
<dbReference type="InterPro" id="IPR009053">
    <property type="entry name" value="Prefoldin"/>
</dbReference>
<dbReference type="GO" id="GO:0000122">
    <property type="term" value="P:negative regulation of transcription by RNA polymerase II"/>
    <property type="evidence" value="ECO:0007669"/>
    <property type="project" value="TreeGrafter"/>
</dbReference>
<evidence type="ECO:0000313" key="6">
    <source>
        <dbReference type="EMBL" id="KAK5579276.1"/>
    </source>
</evidence>
<evidence type="ECO:0000256" key="3">
    <source>
        <dbReference type="ARBA" id="ARBA00038295"/>
    </source>
</evidence>
<dbReference type="GO" id="GO:0019212">
    <property type="term" value="F:phosphatase inhibitor activity"/>
    <property type="evidence" value="ECO:0007669"/>
    <property type="project" value="TreeGrafter"/>
</dbReference>
<feature type="region of interest" description="Disordered" evidence="5">
    <location>
        <begin position="363"/>
        <end position="482"/>
    </location>
</feature>
<dbReference type="Gene3D" id="1.10.287.370">
    <property type="match status" value="1"/>
</dbReference>
<dbReference type="AlphaFoldDB" id="A0AAN7YUF8"/>
<feature type="region of interest" description="Disordered" evidence="5">
    <location>
        <begin position="141"/>
        <end position="345"/>
    </location>
</feature>
<evidence type="ECO:0000256" key="4">
    <source>
        <dbReference type="SAM" id="Coils"/>
    </source>
</evidence>
<dbReference type="NCBIfam" id="TIGR00293">
    <property type="entry name" value="prefoldin subunit alpha"/>
    <property type="match status" value="1"/>
</dbReference>
<protein>
    <submittedName>
        <fullName evidence="6">Uncharacterized protein</fullName>
    </submittedName>
</protein>
<evidence type="ECO:0000256" key="2">
    <source>
        <dbReference type="ARBA" id="ARBA00023242"/>
    </source>
</evidence>
<dbReference type="EMBL" id="JAVFKY010000003">
    <property type="protein sequence ID" value="KAK5579276.1"/>
    <property type="molecule type" value="Genomic_DNA"/>
</dbReference>
<dbReference type="PANTHER" id="PTHR15111:SF0">
    <property type="entry name" value="UNCONVENTIONAL PREFOLDIN RPB5 INTERACTOR 1"/>
    <property type="match status" value="1"/>
</dbReference>
<keyword evidence="2" id="KW-0539">Nucleus</keyword>
<dbReference type="PANTHER" id="PTHR15111">
    <property type="entry name" value="RNA POLYMERASE II SUBUNIT 5-MEDIATING PROTEIN NNX3"/>
    <property type="match status" value="1"/>
</dbReference>
<dbReference type="CDD" id="cd23159">
    <property type="entry name" value="Prefoldin_URI1"/>
    <property type="match status" value="1"/>
</dbReference>
<feature type="compositionally biased region" description="Basic and acidic residues" evidence="5">
    <location>
        <begin position="413"/>
        <end position="429"/>
    </location>
</feature>
<dbReference type="GO" id="GO:0003682">
    <property type="term" value="F:chromatin binding"/>
    <property type="evidence" value="ECO:0007669"/>
    <property type="project" value="TreeGrafter"/>
</dbReference>
<dbReference type="Pfam" id="PF02996">
    <property type="entry name" value="Prefoldin"/>
    <property type="match status" value="1"/>
</dbReference>